<evidence type="ECO:0000256" key="6">
    <source>
        <dbReference type="ARBA" id="ARBA00023276"/>
    </source>
</evidence>
<dbReference type="GO" id="GO:0009654">
    <property type="term" value="C:photosystem II oxygen evolving complex"/>
    <property type="evidence" value="ECO:0007669"/>
    <property type="project" value="InterPro"/>
</dbReference>
<name>A0AAU8JA49_9CYAN</name>
<comment type="function">
    <text evidence="7">One of the extrinsic, lumenal subunits of photosystem II (PSII). PSII is a light-driven water plastoquinone oxidoreductase, using light energy to abstract electrons from H(2)O, generating a proton gradient subsequently used for ATP formation. The extrinsic proteins stabilize the structure of photosystem II oxygen-evolving complex (OEC), the ion environment of oxygen evolution and protect the OEC against heat-induced inactivation.</text>
</comment>
<comment type="similarity">
    <text evidence="2 7">Belongs to the PsbU family.</text>
</comment>
<evidence type="ECO:0000256" key="3">
    <source>
        <dbReference type="ARBA" id="ARBA00022982"/>
    </source>
</evidence>
<keyword evidence="3 7" id="KW-0249">Electron transport</keyword>
<proteinExistence type="inferred from homology"/>
<dbReference type="GO" id="GO:0042549">
    <property type="term" value="P:photosystem II stabilization"/>
    <property type="evidence" value="ECO:0007669"/>
    <property type="project" value="InterPro"/>
</dbReference>
<keyword evidence="4 7" id="KW-0793">Thylakoid</keyword>
<gene>
    <name evidence="7 8" type="primary">psbU</name>
    <name evidence="8" type="ORF">ABWT76_004144</name>
</gene>
<organism evidence="8">
    <name type="scientific">Planktothricoides raciborskii GIHE-MW2</name>
    <dbReference type="NCBI Taxonomy" id="2792601"/>
    <lineage>
        <taxon>Bacteria</taxon>
        <taxon>Bacillati</taxon>
        <taxon>Cyanobacteriota</taxon>
        <taxon>Cyanophyceae</taxon>
        <taxon>Oscillatoriophycideae</taxon>
        <taxon>Oscillatoriales</taxon>
        <taxon>Oscillatoriaceae</taxon>
        <taxon>Planktothricoides</taxon>
    </lineage>
</organism>
<keyword evidence="6 7" id="KW-0604">Photosystem II</keyword>
<feature type="signal peptide" evidence="7">
    <location>
        <begin position="1"/>
        <end position="30"/>
    </location>
</feature>
<evidence type="ECO:0000256" key="7">
    <source>
        <dbReference type="HAMAP-Rule" id="MF_00589"/>
    </source>
</evidence>
<accession>A0AAU8JA49</accession>
<dbReference type="InterPro" id="IPR010527">
    <property type="entry name" value="PSII_PsbU"/>
</dbReference>
<reference evidence="8" key="1">
    <citation type="submission" date="2024-07" db="EMBL/GenBank/DDBJ databases">
        <authorList>
            <person name="Kim Y.J."/>
            <person name="Jeong J.Y."/>
        </authorList>
    </citation>
    <scope>NUCLEOTIDE SEQUENCE</scope>
    <source>
        <strain evidence="8">GIHE-MW2</strain>
    </source>
</reference>
<dbReference type="Gene3D" id="1.10.150.320">
    <property type="entry name" value="Photosystem II 12 kDa extrinsic protein"/>
    <property type="match status" value="1"/>
</dbReference>
<dbReference type="SUPFAM" id="SSF81585">
    <property type="entry name" value="PsbU/PolX domain-like"/>
    <property type="match status" value="1"/>
</dbReference>
<dbReference type="Pfam" id="PF06514">
    <property type="entry name" value="PsbU"/>
    <property type="match status" value="1"/>
</dbReference>
<evidence type="ECO:0000256" key="1">
    <source>
        <dbReference type="ARBA" id="ARBA00004170"/>
    </source>
</evidence>
<dbReference type="HAMAP" id="MF_00589">
    <property type="entry name" value="PSII_PsbU"/>
    <property type="match status" value="1"/>
</dbReference>
<keyword evidence="5 7" id="KW-0472">Membrane</keyword>
<comment type="subcellular location">
    <subcellularLocation>
        <location evidence="7">Cellular thylakoid membrane</location>
        <topology evidence="7">Peripheral membrane protein</topology>
        <orientation evidence="7">Lumenal side</orientation>
    </subcellularLocation>
    <subcellularLocation>
        <location evidence="1">Membrane</location>
        <topology evidence="1">Peripheral membrane protein</topology>
    </subcellularLocation>
</comment>
<keyword evidence="7" id="KW-0602">Photosynthesis</keyword>
<dbReference type="GO" id="GO:0015979">
    <property type="term" value="P:photosynthesis"/>
    <property type="evidence" value="ECO:0007669"/>
    <property type="project" value="UniProtKB-UniRule"/>
</dbReference>
<dbReference type="AlphaFoldDB" id="A0AAU8JA49"/>
<dbReference type="GO" id="GO:0019898">
    <property type="term" value="C:extrinsic component of membrane"/>
    <property type="evidence" value="ECO:0007669"/>
    <property type="project" value="InterPro"/>
</dbReference>
<dbReference type="GO" id="GO:0031676">
    <property type="term" value="C:plasma membrane-derived thylakoid membrane"/>
    <property type="evidence" value="ECO:0007669"/>
    <property type="project" value="UniProtKB-SubCell"/>
</dbReference>
<dbReference type="NCBIfam" id="NF002708">
    <property type="entry name" value="PRK02515.1"/>
    <property type="match status" value="1"/>
</dbReference>
<keyword evidence="7" id="KW-0813">Transport</keyword>
<dbReference type="EMBL" id="CP159837">
    <property type="protein sequence ID" value="XCM35460.1"/>
    <property type="molecule type" value="Genomic_DNA"/>
</dbReference>
<evidence type="ECO:0000256" key="4">
    <source>
        <dbReference type="ARBA" id="ARBA00023078"/>
    </source>
</evidence>
<evidence type="ECO:0000256" key="2">
    <source>
        <dbReference type="ARBA" id="ARBA00010827"/>
    </source>
</evidence>
<keyword evidence="7" id="KW-0732">Signal</keyword>
<dbReference type="RefSeq" id="WP_054465740.1">
    <property type="nucleotide sequence ID" value="NZ_CP159837.1"/>
</dbReference>
<comment type="subunit">
    <text evidence="7">PSII is composed of 1 copy each of membrane proteins PsbA, PsbB, PsbC, PsbD, PsbE, PsbF, PsbH, PsbI, PsbJ, PsbK, PsbL, PsbM, PsbT, PsbX, PsbY, PsbZ, Psb30/Ycf12, peripheral proteins PsbO, CyanoQ (PsbQ), PsbU, PsbV and a large number of cofactors. It forms dimeric complexes.</text>
</comment>
<evidence type="ECO:0000313" key="8">
    <source>
        <dbReference type="EMBL" id="XCM35460.1"/>
    </source>
</evidence>
<sequence precursor="true">MRRLLRSLAVVCVFSLSLLGWMGSAQSALAANLTQFAQNAPFLFAEVKLRNPLEDKFYEIGNKIDLNNTNIRSFRELQGFYPNLASKIIKNAPYEKVEDVLNIPGLSETQKARLQENLDKFTATEPLPELIEGDDRINKGYYK</sequence>
<protein>
    <recommendedName>
        <fullName evidence="7">Photosystem II extrinsic protein U</fullName>
        <shortName evidence="7">PSII-U</shortName>
        <shortName evidence="7">PsbU</shortName>
    </recommendedName>
    <alternativeName>
        <fullName evidence="7">Photosystem II 12 kDa extrinsic protein</fullName>
        <shortName evidence="7">PS II complex 12 kDa extrinsic protein</shortName>
    </alternativeName>
</protein>
<feature type="chain" id="PRO_5043068543" description="Photosystem II extrinsic protein U" evidence="7">
    <location>
        <begin position="31"/>
        <end position="143"/>
    </location>
</feature>
<evidence type="ECO:0000256" key="5">
    <source>
        <dbReference type="ARBA" id="ARBA00023136"/>
    </source>
</evidence>